<protein>
    <submittedName>
        <fullName evidence="1">Uncharacterized protein</fullName>
    </submittedName>
</protein>
<organism evidence="1">
    <name type="scientific">viral metagenome</name>
    <dbReference type="NCBI Taxonomy" id="1070528"/>
    <lineage>
        <taxon>unclassified sequences</taxon>
        <taxon>metagenomes</taxon>
        <taxon>organismal metagenomes</taxon>
    </lineage>
</organism>
<accession>A0A6C0L905</accession>
<reference evidence="1" key="1">
    <citation type="journal article" date="2020" name="Nature">
        <title>Giant virus diversity and host interactions through global metagenomics.</title>
        <authorList>
            <person name="Schulz F."/>
            <person name="Roux S."/>
            <person name="Paez-Espino D."/>
            <person name="Jungbluth S."/>
            <person name="Walsh D.A."/>
            <person name="Denef V.J."/>
            <person name="McMahon K.D."/>
            <person name="Konstantinidis K.T."/>
            <person name="Eloe-Fadrosh E.A."/>
            <person name="Kyrpides N.C."/>
            <person name="Woyke T."/>
        </authorList>
    </citation>
    <scope>NUCLEOTIDE SEQUENCE</scope>
    <source>
        <strain evidence="1">GVMAG-M-3300027759-42</strain>
    </source>
</reference>
<sequence>MSILDKLSVLNPVIIRPKPEMCHPTWENKNFRYEGTVKNIRYHYINGGAKQFGKEKVVYISFMDLEAYNNLLLQGSHIMCYVHNTLMTCYITTIARDSSNKIYKLEVAIYDDENIIRPYPIVYNINVSNIDSMLITEKMYQIQKF</sequence>
<dbReference type="EMBL" id="MN740445">
    <property type="protein sequence ID" value="QHU26887.1"/>
    <property type="molecule type" value="Genomic_DNA"/>
</dbReference>
<proteinExistence type="predicted"/>
<evidence type="ECO:0000313" key="1">
    <source>
        <dbReference type="EMBL" id="QHU26887.1"/>
    </source>
</evidence>
<dbReference type="AlphaFoldDB" id="A0A6C0L905"/>
<name>A0A6C0L905_9ZZZZ</name>